<dbReference type="EMBL" id="JYDJ01000061">
    <property type="protein sequence ID" value="KRX46280.1"/>
    <property type="molecule type" value="Genomic_DNA"/>
</dbReference>
<dbReference type="Proteomes" id="UP000055048">
    <property type="component" value="Unassembled WGS sequence"/>
</dbReference>
<comment type="caution">
    <text evidence="1">The sequence shown here is derived from an EMBL/GenBank/DDBJ whole genome shotgun (WGS) entry which is preliminary data.</text>
</comment>
<evidence type="ECO:0000313" key="2">
    <source>
        <dbReference type="Proteomes" id="UP000055048"/>
    </source>
</evidence>
<organism evidence="1 2">
    <name type="scientific">Trichinella murrelli</name>
    <dbReference type="NCBI Taxonomy" id="144512"/>
    <lineage>
        <taxon>Eukaryota</taxon>
        <taxon>Metazoa</taxon>
        <taxon>Ecdysozoa</taxon>
        <taxon>Nematoda</taxon>
        <taxon>Enoplea</taxon>
        <taxon>Dorylaimia</taxon>
        <taxon>Trichinellida</taxon>
        <taxon>Trichinellidae</taxon>
        <taxon>Trichinella</taxon>
    </lineage>
</organism>
<evidence type="ECO:0000313" key="1">
    <source>
        <dbReference type="EMBL" id="KRX46280.1"/>
    </source>
</evidence>
<gene>
    <name evidence="1" type="ORF">T05_1148</name>
</gene>
<accession>A0A0V0U4R4</accession>
<keyword evidence="2" id="KW-1185">Reference proteome</keyword>
<sequence length="61" mass="7214">MFDILIDSKKIEDGDHTKQNGKQKVYVVSRGSLFRRYRVGILRKGEVIPLSSRHASFYYFY</sequence>
<protein>
    <submittedName>
        <fullName evidence="1">Uncharacterized protein</fullName>
    </submittedName>
</protein>
<name>A0A0V0U4R4_9BILA</name>
<proteinExistence type="predicted"/>
<dbReference type="AlphaFoldDB" id="A0A0V0U4R4"/>
<reference evidence="1 2" key="1">
    <citation type="submission" date="2015-01" db="EMBL/GenBank/DDBJ databases">
        <title>Evolution of Trichinella species and genotypes.</title>
        <authorList>
            <person name="Korhonen P.K."/>
            <person name="Edoardo P."/>
            <person name="Giuseppe L.R."/>
            <person name="Gasser R.B."/>
        </authorList>
    </citation>
    <scope>NUCLEOTIDE SEQUENCE [LARGE SCALE GENOMIC DNA]</scope>
    <source>
        <strain evidence="1">ISS417</strain>
    </source>
</reference>